<gene>
    <name evidence="2" type="ORF">NOF55_20380</name>
</gene>
<dbReference type="InterPro" id="IPR027417">
    <property type="entry name" value="P-loop_NTPase"/>
</dbReference>
<dbReference type="EMBL" id="JANFPI010000009">
    <property type="protein sequence ID" value="MCX8999465.1"/>
    <property type="molecule type" value="Genomic_DNA"/>
</dbReference>
<evidence type="ECO:0000313" key="2">
    <source>
        <dbReference type="EMBL" id="MCX8999465.1"/>
    </source>
</evidence>
<dbReference type="Proteomes" id="UP001208771">
    <property type="component" value="Unassembled WGS sequence"/>
</dbReference>
<proteinExistence type="predicted"/>
<feature type="domain" description="HPr kinase/phosphorylase C-terminal" evidence="1">
    <location>
        <begin position="9"/>
        <end position="94"/>
    </location>
</feature>
<evidence type="ECO:0000259" key="1">
    <source>
        <dbReference type="Pfam" id="PF07475"/>
    </source>
</evidence>
<dbReference type="GO" id="GO:0006109">
    <property type="term" value="P:regulation of carbohydrate metabolic process"/>
    <property type="evidence" value="ECO:0007669"/>
    <property type="project" value="InterPro"/>
</dbReference>
<dbReference type="GO" id="GO:0000155">
    <property type="term" value="F:phosphorelay sensor kinase activity"/>
    <property type="evidence" value="ECO:0007669"/>
    <property type="project" value="InterPro"/>
</dbReference>
<evidence type="ECO:0000313" key="3">
    <source>
        <dbReference type="Proteomes" id="UP001208771"/>
    </source>
</evidence>
<dbReference type="InterPro" id="IPR011104">
    <property type="entry name" value="Hpr_kin/Pase_C"/>
</dbReference>
<dbReference type="AlphaFoldDB" id="A0AAE3N574"/>
<keyword evidence="2" id="KW-0418">Kinase</keyword>
<keyword evidence="3" id="KW-1185">Reference proteome</keyword>
<dbReference type="SUPFAM" id="SSF53795">
    <property type="entry name" value="PEP carboxykinase-like"/>
    <property type="match status" value="1"/>
</dbReference>
<comment type="caution">
    <text evidence="2">The sequence shown here is derived from an EMBL/GenBank/DDBJ whole genome shotgun (WGS) entry which is preliminary data.</text>
</comment>
<sequence length="157" mass="16136">MGEAGTRASSNVHATAIVVATTGLLFTGPSGSGKSTLAFTCMAAARRAGLFSALIADDQVFLDVVNGRVLARRPQAIAGLMEFRGTGIAEIESLPQALIHAAVRIVNVGESDRLPPENERFAVGGTVSLPLLRLAATTPDPLAVLCAFWPDLAGPAG</sequence>
<keyword evidence="2" id="KW-0808">Transferase</keyword>
<dbReference type="CDD" id="cd01918">
    <property type="entry name" value="HprK_C"/>
    <property type="match status" value="1"/>
</dbReference>
<protein>
    <submittedName>
        <fullName evidence="2">HPr kinase/phosphorylase</fullName>
    </submittedName>
</protein>
<organism evidence="2 3">
    <name type="scientific">Ectorhizobium quercum</name>
    <dbReference type="NCBI Taxonomy" id="2965071"/>
    <lineage>
        <taxon>Bacteria</taxon>
        <taxon>Pseudomonadati</taxon>
        <taxon>Pseudomonadota</taxon>
        <taxon>Alphaproteobacteria</taxon>
        <taxon>Hyphomicrobiales</taxon>
        <taxon>Rhizobiaceae</taxon>
        <taxon>Ectorhizobium</taxon>
    </lineage>
</organism>
<accession>A0AAE3N574</accession>
<dbReference type="RefSeq" id="WP_306412964.1">
    <property type="nucleotide sequence ID" value="NZ_JANFPI010000009.1"/>
</dbReference>
<name>A0AAE3N574_9HYPH</name>
<dbReference type="Gene3D" id="3.40.50.300">
    <property type="entry name" value="P-loop containing nucleotide triphosphate hydrolases"/>
    <property type="match status" value="1"/>
</dbReference>
<dbReference type="Pfam" id="PF07475">
    <property type="entry name" value="Hpr_kinase_C"/>
    <property type="match status" value="1"/>
</dbReference>
<dbReference type="GO" id="GO:0005524">
    <property type="term" value="F:ATP binding"/>
    <property type="evidence" value="ECO:0007669"/>
    <property type="project" value="InterPro"/>
</dbReference>
<reference evidence="2" key="1">
    <citation type="submission" date="2022-07" db="EMBL/GenBank/DDBJ databases">
        <title>Ectorhizobium quercum gen.nov., sp. nov.</title>
        <authorList>
            <person name="Ma T."/>
            <person name="Li Y."/>
        </authorList>
    </citation>
    <scope>NUCLEOTIDE SEQUENCE</scope>
    <source>
        <strain evidence="2">BDR2-2</strain>
    </source>
</reference>